<accession>A0A1J1LHN5</accession>
<organism evidence="1 2">
    <name type="scientific">Planktothrix tepida PCC 9214</name>
    <dbReference type="NCBI Taxonomy" id="671072"/>
    <lineage>
        <taxon>Bacteria</taxon>
        <taxon>Bacillati</taxon>
        <taxon>Cyanobacteriota</taxon>
        <taxon>Cyanophyceae</taxon>
        <taxon>Oscillatoriophycideae</taxon>
        <taxon>Oscillatoriales</taxon>
        <taxon>Microcoleaceae</taxon>
        <taxon>Planktothrix</taxon>
    </lineage>
</organism>
<keyword evidence="2" id="KW-1185">Reference proteome</keyword>
<evidence type="ECO:0000313" key="2">
    <source>
        <dbReference type="Proteomes" id="UP000184315"/>
    </source>
</evidence>
<reference evidence="2" key="1">
    <citation type="submission" date="2015-10" db="EMBL/GenBank/DDBJ databases">
        <authorList>
            <person name="Regsiter A."/>
            <person name="william w."/>
        </authorList>
    </citation>
    <scope>NUCLEOTIDE SEQUENCE [LARGE SCALE GENOMIC DNA]</scope>
</reference>
<dbReference type="Proteomes" id="UP000184315">
    <property type="component" value="Unassembled WGS sequence"/>
</dbReference>
<gene>
    <name evidence="1" type="ORF">PL9214290680</name>
</gene>
<proteinExistence type="predicted"/>
<dbReference type="EMBL" id="CZDF01000132">
    <property type="protein sequence ID" value="CUR31089.1"/>
    <property type="molecule type" value="Genomic_DNA"/>
</dbReference>
<name>A0A1J1LHN5_9CYAN</name>
<protein>
    <submittedName>
        <fullName evidence="1">Uncharacterized protein</fullName>
    </submittedName>
</protein>
<dbReference type="AlphaFoldDB" id="A0A1J1LHN5"/>
<evidence type="ECO:0000313" key="1">
    <source>
        <dbReference type="EMBL" id="CUR31089.1"/>
    </source>
</evidence>
<sequence length="55" mass="6193">MPQQPPKVYHPELGYFPIPVSKSKPPPRICFLGGGFAGLYLIPPEFKHRKISPSF</sequence>